<sequence length="281" mass="31851">MPPKTIKPAQHLKPSGQMEEEGKVLASKKLAEPQSEDNAATNDDILRAVQSLREDCSKQFTDTMDAINGIKSDLLSQAQRMGAAEERISQAEEDVIALQHKVNKLEETTEFLRNKVQDLEDRGRRSNLRLLGLPEKMEGSNMCAFIENFLPTILRDEFGSPPVTERAHRVGQVNPNRPSTPRAIVIKFLNYQDREKALRAARKMKELRYEGQRISLFPDLSAETRQRQRQFDGVKAQLRGMGIRYGMLYPAHLIVTHAGQQHVFKTVAEADDFVRSVRTTA</sequence>
<evidence type="ECO:0000256" key="1">
    <source>
        <dbReference type="SAM" id="Coils"/>
    </source>
</evidence>
<dbReference type="PANTHER" id="PTHR11505">
    <property type="entry name" value="L1 TRANSPOSABLE ELEMENT-RELATED"/>
    <property type="match status" value="1"/>
</dbReference>
<evidence type="ECO:0000313" key="5">
    <source>
        <dbReference type="Proteomes" id="UP000290572"/>
    </source>
</evidence>
<evidence type="ECO:0000313" key="4">
    <source>
        <dbReference type="EMBL" id="RXN28003.1"/>
    </source>
</evidence>
<dbReference type="Proteomes" id="UP000290572">
    <property type="component" value="Unassembled WGS sequence"/>
</dbReference>
<proteinExistence type="predicted"/>
<dbReference type="Gene3D" id="3.30.250.20">
    <property type="entry name" value="L1 transposable element, C-terminal domain"/>
    <property type="match status" value="1"/>
</dbReference>
<dbReference type="Pfam" id="PF02994">
    <property type="entry name" value="Transposase_22"/>
    <property type="match status" value="1"/>
</dbReference>
<feature type="coiled-coil region" evidence="1">
    <location>
        <begin position="74"/>
        <end position="122"/>
    </location>
</feature>
<evidence type="ECO:0000259" key="3">
    <source>
        <dbReference type="Pfam" id="PF02994"/>
    </source>
</evidence>
<feature type="domain" description="L1 transposable element RRM" evidence="3">
    <location>
        <begin position="125"/>
        <end position="216"/>
    </location>
</feature>
<dbReference type="InterPro" id="IPR004244">
    <property type="entry name" value="Transposase_22"/>
</dbReference>
<dbReference type="EMBL" id="QBIY01011909">
    <property type="protein sequence ID" value="RXN28003.1"/>
    <property type="molecule type" value="Genomic_DNA"/>
</dbReference>
<comment type="caution">
    <text evidence="4">The sequence shown here is derived from an EMBL/GenBank/DDBJ whole genome shotgun (WGS) entry which is preliminary data.</text>
</comment>
<dbReference type="Gene3D" id="3.30.70.1820">
    <property type="entry name" value="L1 transposable element, RRM domain"/>
    <property type="match status" value="1"/>
</dbReference>
<dbReference type="InterPro" id="IPR043636">
    <property type="entry name" value="L1_RRM_dom"/>
</dbReference>
<dbReference type="InterPro" id="IPR042566">
    <property type="entry name" value="L1_C"/>
</dbReference>
<dbReference type="AlphaFoldDB" id="A0A498N713"/>
<name>A0A498N713_LABRO</name>
<gene>
    <name evidence="4" type="ORF">ROHU_019648</name>
</gene>
<reference evidence="4 5" key="1">
    <citation type="submission" date="2018-03" db="EMBL/GenBank/DDBJ databases">
        <title>Draft genome sequence of Rohu Carp (Labeo rohita).</title>
        <authorList>
            <person name="Das P."/>
            <person name="Kushwaha B."/>
            <person name="Joshi C.G."/>
            <person name="Kumar D."/>
            <person name="Nagpure N.S."/>
            <person name="Sahoo L."/>
            <person name="Das S.P."/>
            <person name="Bit A."/>
            <person name="Patnaik S."/>
            <person name="Meher P.K."/>
            <person name="Jayasankar P."/>
            <person name="Koringa P.G."/>
            <person name="Patel N.V."/>
            <person name="Hinsu A.T."/>
            <person name="Kumar R."/>
            <person name="Pandey M."/>
            <person name="Agarwal S."/>
            <person name="Srivastava S."/>
            <person name="Singh M."/>
            <person name="Iquebal M.A."/>
            <person name="Jaiswal S."/>
            <person name="Angadi U.B."/>
            <person name="Kumar N."/>
            <person name="Raza M."/>
            <person name="Shah T.M."/>
            <person name="Rai A."/>
            <person name="Jena J.K."/>
        </authorList>
    </citation>
    <scope>NUCLEOTIDE SEQUENCE [LARGE SCALE GENOMIC DNA]</scope>
    <source>
        <strain evidence="4">DASCIFA01</strain>
        <tissue evidence="4">Testis</tissue>
    </source>
</reference>
<feature type="region of interest" description="Disordered" evidence="2">
    <location>
        <begin position="1"/>
        <end position="42"/>
    </location>
</feature>
<organism evidence="4 5">
    <name type="scientific">Labeo rohita</name>
    <name type="common">Indian major carp</name>
    <name type="synonym">Cyprinus rohita</name>
    <dbReference type="NCBI Taxonomy" id="84645"/>
    <lineage>
        <taxon>Eukaryota</taxon>
        <taxon>Metazoa</taxon>
        <taxon>Chordata</taxon>
        <taxon>Craniata</taxon>
        <taxon>Vertebrata</taxon>
        <taxon>Euteleostomi</taxon>
        <taxon>Actinopterygii</taxon>
        <taxon>Neopterygii</taxon>
        <taxon>Teleostei</taxon>
        <taxon>Ostariophysi</taxon>
        <taxon>Cypriniformes</taxon>
        <taxon>Cyprinidae</taxon>
        <taxon>Labeoninae</taxon>
        <taxon>Labeonini</taxon>
        <taxon>Labeo</taxon>
    </lineage>
</organism>
<evidence type="ECO:0000256" key="2">
    <source>
        <dbReference type="SAM" id="MobiDB-lite"/>
    </source>
</evidence>
<protein>
    <submittedName>
        <fullName evidence="4">LINE-1 type transposase domain-containing 1</fullName>
    </submittedName>
</protein>
<keyword evidence="1" id="KW-0175">Coiled coil</keyword>
<accession>A0A498N713</accession>
<keyword evidence="5" id="KW-1185">Reference proteome</keyword>